<sequence>MHCDYRTLPLVWAFSLLSFASLMSYTWCIDTVNGACFVVALAGIPWAITNWIPFTLISEYLNRNANPTEETIERVCLTVRSDEPINNETPRINQLNAGVILGIHNIFIVIPQLLSTGLTSLVFALYDGGNVGVGNDAFGACLRLGIGASLIASILALSITNQEYREMVAL</sequence>
<dbReference type="GO" id="GO:0008506">
    <property type="term" value="F:sucrose:proton symporter activity"/>
    <property type="evidence" value="ECO:0007669"/>
    <property type="project" value="TreeGrafter"/>
</dbReference>
<feature type="signal peptide" evidence="7">
    <location>
        <begin position="1"/>
        <end position="28"/>
    </location>
</feature>
<comment type="caution">
    <text evidence="8">The sequence shown here is derived from an EMBL/GenBank/DDBJ whole genome shotgun (WGS) entry which is preliminary data.</text>
</comment>
<dbReference type="AlphaFoldDB" id="A0A1Y2C5R9"/>
<dbReference type="Proteomes" id="UP000193642">
    <property type="component" value="Unassembled WGS sequence"/>
</dbReference>
<keyword evidence="4 6" id="KW-1133">Transmembrane helix</keyword>
<organism evidence="8 9">
    <name type="scientific">Rhizoclosmatium globosum</name>
    <dbReference type="NCBI Taxonomy" id="329046"/>
    <lineage>
        <taxon>Eukaryota</taxon>
        <taxon>Fungi</taxon>
        <taxon>Fungi incertae sedis</taxon>
        <taxon>Chytridiomycota</taxon>
        <taxon>Chytridiomycota incertae sedis</taxon>
        <taxon>Chytridiomycetes</taxon>
        <taxon>Chytridiales</taxon>
        <taxon>Chytriomycetaceae</taxon>
        <taxon>Rhizoclosmatium</taxon>
    </lineage>
</organism>
<dbReference type="OrthoDB" id="28755at2759"/>
<keyword evidence="5 6" id="KW-0472">Membrane</keyword>
<evidence type="ECO:0000256" key="4">
    <source>
        <dbReference type="ARBA" id="ARBA00022989"/>
    </source>
</evidence>
<keyword evidence="7" id="KW-0732">Signal</keyword>
<dbReference type="PANTHER" id="PTHR19432:SF35">
    <property type="entry name" value="SOLUTE CARRIER FAMILY 45 MEMBER 3 ISOFORM X1"/>
    <property type="match status" value="1"/>
</dbReference>
<evidence type="ECO:0000313" key="8">
    <source>
        <dbReference type="EMBL" id="ORY42286.1"/>
    </source>
</evidence>
<evidence type="ECO:0000256" key="5">
    <source>
        <dbReference type="ARBA" id="ARBA00023136"/>
    </source>
</evidence>
<protein>
    <recommendedName>
        <fullName evidence="10">Solute carrier family 40 protein</fullName>
    </recommendedName>
</protein>
<keyword evidence="2" id="KW-0813">Transport</keyword>
<evidence type="ECO:0000256" key="1">
    <source>
        <dbReference type="ARBA" id="ARBA00004141"/>
    </source>
</evidence>
<evidence type="ECO:0000313" key="9">
    <source>
        <dbReference type="Proteomes" id="UP000193642"/>
    </source>
</evidence>
<evidence type="ECO:0000256" key="7">
    <source>
        <dbReference type="SAM" id="SignalP"/>
    </source>
</evidence>
<dbReference type="EMBL" id="MCGO01000029">
    <property type="protein sequence ID" value="ORY42286.1"/>
    <property type="molecule type" value="Genomic_DNA"/>
</dbReference>
<reference evidence="8 9" key="1">
    <citation type="submission" date="2016-07" db="EMBL/GenBank/DDBJ databases">
        <title>Pervasive Adenine N6-methylation of Active Genes in Fungi.</title>
        <authorList>
            <consortium name="DOE Joint Genome Institute"/>
            <person name="Mondo S.J."/>
            <person name="Dannebaum R.O."/>
            <person name="Kuo R.C."/>
            <person name="Labutti K."/>
            <person name="Haridas S."/>
            <person name="Kuo A."/>
            <person name="Salamov A."/>
            <person name="Ahrendt S.R."/>
            <person name="Lipzen A."/>
            <person name="Sullivan W."/>
            <person name="Andreopoulos W.B."/>
            <person name="Clum A."/>
            <person name="Lindquist E."/>
            <person name="Daum C."/>
            <person name="Ramamoorthy G.K."/>
            <person name="Gryganskyi A."/>
            <person name="Culley D."/>
            <person name="Magnuson J.K."/>
            <person name="James T.Y."/>
            <person name="O'Malley M.A."/>
            <person name="Stajich J.E."/>
            <person name="Spatafora J.W."/>
            <person name="Visel A."/>
            <person name="Grigoriev I.V."/>
        </authorList>
    </citation>
    <scope>NUCLEOTIDE SEQUENCE [LARGE SCALE GENOMIC DNA]</scope>
    <source>
        <strain evidence="8 9">JEL800</strain>
    </source>
</reference>
<feature type="transmembrane region" description="Helical" evidence="6">
    <location>
        <begin position="38"/>
        <end position="57"/>
    </location>
</feature>
<evidence type="ECO:0000256" key="6">
    <source>
        <dbReference type="SAM" id="Phobius"/>
    </source>
</evidence>
<keyword evidence="3 6" id="KW-0812">Transmembrane</keyword>
<name>A0A1Y2C5R9_9FUNG</name>
<accession>A0A1Y2C5R9</accession>
<dbReference type="PANTHER" id="PTHR19432">
    <property type="entry name" value="SUGAR TRANSPORTER"/>
    <property type="match status" value="1"/>
</dbReference>
<gene>
    <name evidence="8" type="ORF">BCR33DRAFT_786495</name>
</gene>
<evidence type="ECO:0008006" key="10">
    <source>
        <dbReference type="Google" id="ProtNLM"/>
    </source>
</evidence>
<evidence type="ECO:0000256" key="2">
    <source>
        <dbReference type="ARBA" id="ARBA00022448"/>
    </source>
</evidence>
<keyword evidence="9" id="KW-1185">Reference proteome</keyword>
<feature type="transmembrane region" description="Helical" evidence="6">
    <location>
        <begin position="137"/>
        <end position="157"/>
    </location>
</feature>
<evidence type="ECO:0000256" key="3">
    <source>
        <dbReference type="ARBA" id="ARBA00022692"/>
    </source>
</evidence>
<feature type="chain" id="PRO_5012847411" description="Solute carrier family 40 protein" evidence="7">
    <location>
        <begin position="29"/>
        <end position="170"/>
    </location>
</feature>
<dbReference type="GO" id="GO:0005886">
    <property type="term" value="C:plasma membrane"/>
    <property type="evidence" value="ECO:0007669"/>
    <property type="project" value="TreeGrafter"/>
</dbReference>
<feature type="transmembrane region" description="Helical" evidence="6">
    <location>
        <begin position="99"/>
        <end position="125"/>
    </location>
</feature>
<comment type="subcellular location">
    <subcellularLocation>
        <location evidence="1">Membrane</location>
        <topology evidence="1">Multi-pass membrane protein</topology>
    </subcellularLocation>
</comment>
<proteinExistence type="predicted"/>